<protein>
    <recommendedName>
        <fullName evidence="1">GIY-YIG domain-containing protein</fullName>
    </recommendedName>
</protein>
<reference evidence="2 3" key="1">
    <citation type="submission" date="2015-11" db="EMBL/GenBank/DDBJ databases">
        <authorList>
            <person name="Zhang Y."/>
            <person name="Guo Z."/>
        </authorList>
    </citation>
    <scope>NUCLEOTIDE SEQUENCE [LARGE SCALE GENOMIC DNA]</scope>
    <source>
        <strain evidence="2 3">KCTC 32221</strain>
    </source>
</reference>
<accession>A0A0S2KAC6</accession>
<dbReference type="Pfam" id="PF00717">
    <property type="entry name" value="Peptidase_S24"/>
    <property type="match status" value="1"/>
</dbReference>
<dbReference type="InterPro" id="IPR015927">
    <property type="entry name" value="Peptidase_S24_S26A/B/C"/>
</dbReference>
<feature type="domain" description="GIY-YIG" evidence="1">
    <location>
        <begin position="31"/>
        <end position="105"/>
    </location>
</feature>
<dbReference type="OrthoDB" id="3193269at2"/>
<dbReference type="SUPFAM" id="SSF51306">
    <property type="entry name" value="LexA/Signal peptidase"/>
    <property type="match status" value="1"/>
</dbReference>
<evidence type="ECO:0000313" key="2">
    <source>
        <dbReference type="EMBL" id="ALO45324.1"/>
    </source>
</evidence>
<dbReference type="EMBL" id="CP013189">
    <property type="protein sequence ID" value="ALO45324.1"/>
    <property type="molecule type" value="Genomic_DNA"/>
</dbReference>
<dbReference type="SUPFAM" id="SSF52540">
    <property type="entry name" value="P-loop containing nucleoside triphosphate hydrolases"/>
    <property type="match status" value="1"/>
</dbReference>
<organism evidence="2 3">
    <name type="scientific">Pseudohongiella spirulinae</name>
    <dbReference type="NCBI Taxonomy" id="1249552"/>
    <lineage>
        <taxon>Bacteria</taxon>
        <taxon>Pseudomonadati</taxon>
        <taxon>Pseudomonadota</taxon>
        <taxon>Gammaproteobacteria</taxon>
        <taxon>Pseudomonadales</taxon>
        <taxon>Pseudohongiellaceae</taxon>
        <taxon>Pseudohongiella</taxon>
    </lineage>
</organism>
<dbReference type="InterPro" id="IPR000305">
    <property type="entry name" value="GIY-YIG_endonuc"/>
</dbReference>
<dbReference type="RefSeq" id="WP_058020870.1">
    <property type="nucleotide sequence ID" value="NZ_CP013189.1"/>
</dbReference>
<gene>
    <name evidence="2" type="ORF">PS2015_641</name>
</gene>
<dbReference type="Pfam" id="PF09848">
    <property type="entry name" value="SLFN-g3_helicase"/>
    <property type="match status" value="1"/>
</dbReference>
<proteinExistence type="predicted"/>
<dbReference type="Gene3D" id="2.10.109.10">
    <property type="entry name" value="Umud Fragment, subunit A"/>
    <property type="match status" value="1"/>
</dbReference>
<evidence type="ECO:0000259" key="1">
    <source>
        <dbReference type="PROSITE" id="PS50164"/>
    </source>
</evidence>
<dbReference type="KEGG" id="pspi:PS2015_641"/>
<dbReference type="STRING" id="1249552.PS2015_641"/>
<dbReference type="Proteomes" id="UP000065641">
    <property type="component" value="Chromosome"/>
</dbReference>
<keyword evidence="3" id="KW-1185">Reference proteome</keyword>
<name>A0A0S2KAC6_9GAMM</name>
<dbReference type="InterPro" id="IPR036286">
    <property type="entry name" value="LexA/Signal_pep-like_sf"/>
</dbReference>
<dbReference type="PROSITE" id="PS50164">
    <property type="entry name" value="GIY_YIG"/>
    <property type="match status" value="1"/>
</dbReference>
<dbReference type="Gene3D" id="3.40.50.300">
    <property type="entry name" value="P-loop containing nucleotide triphosphate hydrolases"/>
    <property type="match status" value="1"/>
</dbReference>
<dbReference type="CDD" id="cd10439">
    <property type="entry name" value="GIY-YIG_COG3410"/>
    <property type="match status" value="1"/>
</dbReference>
<dbReference type="InterPro" id="IPR027417">
    <property type="entry name" value="P-loop_NTPase"/>
</dbReference>
<dbReference type="AlphaFoldDB" id="A0A0S2KAC6"/>
<evidence type="ECO:0000313" key="3">
    <source>
        <dbReference type="Proteomes" id="UP000065641"/>
    </source>
</evidence>
<dbReference type="InterPro" id="IPR018647">
    <property type="entry name" value="SLFN_3-like_DNA/RNA_helicase"/>
</dbReference>
<dbReference type="PATRIC" id="fig|1249552.3.peg.646"/>
<sequence length="729" mass="82732">MSDPHPLEISRFDFRKDALEQIRLNRLTQGHWPLVYVLSNSNRGRAYVGETADTITRMETHLKHNEKSRLTVVHLIQSDKFNKSATLDIESNLIKYMAADGKFTLLNGNLGLADHNYYQKEQVYAGMFRQLWDRLLAEGITQHSLEHLDNSDLFKYSPYKSLSFDQRQGLLGIMYALLDDKVKTLIVEGGAGTGKSVLAIFLFKLLQSDLDDFNYGSLSSEESEFRELLSKLREKFGAKPKMALVVPMASFRATLKKAFANVAGLSPRMVISPSQLAEQNYDIVLVDEAHRLRQRQNLGAYYGTFDKTAIKLGMDPKICSEVDWVIQQASKAVFFYDLNQTIKPSDASTDAFRELKKSFTTQTQQLVSQFRVRGGNPYVQFVSRLLHGQLDGNKPYQSKHYELRLFDSFDEFVKTVKKRDHEHGLSRMIAGYAWPWRSNKDADLFDIDIENIQLKWNSTSSDWINAPNSVNEVGCIHTTQGYDLNYAGIIFGREIGYDKTRREIVIRPELYFDRNGKQSIKDPEELTKYILNIYQTILLRGIRGTFIYACDPDLREYLAQHIAPEPAVISNVADITPVPVKPFINAVPVYDLVAAAGDFSDQQRAEHKEWLRIPEGERIDKSYFACKVQGESMNNVIPNGAMCLFRSDPGGSRNGKIVLVEMLDNVDAESGSHYTVKEYASVKAENEDGWTHEQIVLKPRSNDAGYEPIVLGADEAGGFRVVGVFVRVL</sequence>